<protein>
    <recommendedName>
        <fullName evidence="3">InsA N-terminal domain-containing protein</fullName>
    </recommendedName>
</protein>
<reference evidence="1 2" key="1">
    <citation type="submission" date="2013-04" db="EMBL/GenBank/DDBJ databases">
        <title>The Genome Sequence of Enterorhabdus caecimuris B7.</title>
        <authorList>
            <consortium name="The Broad Institute Genomics Platform"/>
            <consortium name="The Broad Institute Genome Sequencing Center for Infectious Disease"/>
            <person name="Earl A."/>
            <person name="Xavier R."/>
            <person name="Elson C."/>
            <person name="Duck W."/>
            <person name="Walker B."/>
            <person name="Young S."/>
            <person name="Zeng Q."/>
            <person name="Gargeya S."/>
            <person name="Fitzgerald M."/>
            <person name="Haas B."/>
            <person name="Abouelleil A."/>
            <person name="Allen A.W."/>
            <person name="Alvarado L."/>
            <person name="Arachchi H.M."/>
            <person name="Berlin A.M."/>
            <person name="Chapman S.B."/>
            <person name="Gainer-Dewar J."/>
            <person name="Goldberg J."/>
            <person name="Griggs A."/>
            <person name="Gujja S."/>
            <person name="Hansen M."/>
            <person name="Howarth C."/>
            <person name="Imamovic A."/>
            <person name="Ireland A."/>
            <person name="Larimer J."/>
            <person name="McCowan C."/>
            <person name="Murphy C."/>
            <person name="Pearson M."/>
            <person name="Poon T.W."/>
            <person name="Priest M."/>
            <person name="Roberts A."/>
            <person name="Saif S."/>
            <person name="Shea T."/>
            <person name="Sisk P."/>
            <person name="Sykes S."/>
            <person name="Wortman J."/>
            <person name="Nusbaum C."/>
            <person name="Birren B."/>
        </authorList>
    </citation>
    <scope>NUCLEOTIDE SEQUENCE [LARGE SCALE GENOMIC DNA]</scope>
    <source>
        <strain evidence="1 2">B7</strain>
    </source>
</reference>
<dbReference type="AlphaFoldDB" id="R9LAX7"/>
<proteinExistence type="predicted"/>
<evidence type="ECO:0000313" key="2">
    <source>
        <dbReference type="Proteomes" id="UP000014204"/>
    </source>
</evidence>
<dbReference type="GeneID" id="82191956"/>
<dbReference type="EMBL" id="ASSY01000002">
    <property type="protein sequence ID" value="EOS52892.1"/>
    <property type="molecule type" value="Genomic_DNA"/>
</dbReference>
<dbReference type="Proteomes" id="UP000014204">
    <property type="component" value="Unassembled WGS sequence"/>
</dbReference>
<name>R9LAX7_9ACTN</name>
<evidence type="ECO:0008006" key="3">
    <source>
        <dbReference type="Google" id="ProtNLM"/>
    </source>
</evidence>
<dbReference type="eggNOG" id="COG3677">
    <property type="taxonomic scope" value="Bacteria"/>
</dbReference>
<dbReference type="RefSeq" id="WP_016308424.1">
    <property type="nucleotide sequence ID" value="NZ_KE159646.1"/>
</dbReference>
<accession>R9LAX7</accession>
<evidence type="ECO:0000313" key="1">
    <source>
        <dbReference type="EMBL" id="EOS52892.1"/>
    </source>
</evidence>
<organism evidence="1 2">
    <name type="scientific">Adlercreutzia caecimuris B7</name>
    <dbReference type="NCBI Taxonomy" id="1235794"/>
    <lineage>
        <taxon>Bacteria</taxon>
        <taxon>Bacillati</taxon>
        <taxon>Actinomycetota</taxon>
        <taxon>Coriobacteriia</taxon>
        <taxon>Eggerthellales</taxon>
        <taxon>Eggerthellaceae</taxon>
        <taxon>Adlercreutzia</taxon>
    </lineage>
</organism>
<dbReference type="STRING" id="1235794.C811_00175"/>
<sequence>MPKPSCTVCGSPMAKNGTTSAGEQRWRCSGCGASSVRRIDSSAKWPDAFIRWLLGKASQAELKVAARTFRKKTSGFWKLWPIIPICDEVHHVVYMDGIWLSRKCVVLIACTDGHVIGCHLSRSENSRDWGCLMRRIASPDVLVCDGGAASGRRGAHISRAPGCKDAPSMPSVG</sequence>
<keyword evidence="2" id="KW-1185">Reference proteome</keyword>
<comment type="caution">
    <text evidence="1">The sequence shown here is derived from an EMBL/GenBank/DDBJ whole genome shotgun (WGS) entry which is preliminary data.</text>
</comment>
<gene>
    <name evidence="1" type="ORF">C811_00175</name>
</gene>
<dbReference type="HOGENOM" id="CLU_062186_2_0_11"/>